<sequence length="76" mass="8202">MSGPVLNPQQLGRVWFAHRGASDAVGSVSRDWPRLDVVLRGNMATDWLPGSSPPPEMLFLPAGPPASRCLNDRSCC</sequence>
<organism evidence="1 2">
    <name type="scientific">Enterobacter hormaechei</name>
    <dbReference type="NCBI Taxonomy" id="158836"/>
    <lineage>
        <taxon>Bacteria</taxon>
        <taxon>Pseudomonadati</taxon>
        <taxon>Pseudomonadota</taxon>
        <taxon>Gammaproteobacteria</taxon>
        <taxon>Enterobacterales</taxon>
        <taxon>Enterobacteriaceae</taxon>
        <taxon>Enterobacter</taxon>
        <taxon>Enterobacter cloacae complex</taxon>
    </lineage>
</organism>
<accession>A0A4Y5ZSW6</accession>
<evidence type="ECO:0000313" key="2">
    <source>
        <dbReference type="Proteomes" id="UP000318237"/>
    </source>
</evidence>
<proteinExistence type="predicted"/>
<dbReference type="AlphaFoldDB" id="A0A4Y5ZSW6"/>
<protein>
    <submittedName>
        <fullName evidence="1">Uncharacterized protein</fullName>
    </submittedName>
</protein>
<dbReference type="EMBL" id="CP041054">
    <property type="protein sequence ID" value="QDE47409.1"/>
    <property type="molecule type" value="Genomic_DNA"/>
</dbReference>
<name>A0A4Y5ZSW6_9ENTR</name>
<reference evidence="1 2" key="1">
    <citation type="submission" date="2019-06" db="EMBL/GenBank/DDBJ databases">
        <title>Whole genome sequencing of XDR Enterobacter.</title>
        <authorList>
            <person name="Gnana Soundari P."/>
            <person name="Vijayakumar R."/>
            <person name="Krishnan P."/>
        </authorList>
    </citation>
    <scope>NUCLEOTIDE SEQUENCE [LARGE SCALE GENOMIC DNA]</scope>
    <source>
        <strain evidence="1 2">C126</strain>
    </source>
</reference>
<evidence type="ECO:0000313" key="1">
    <source>
        <dbReference type="EMBL" id="QDE47409.1"/>
    </source>
</evidence>
<dbReference type="Proteomes" id="UP000318237">
    <property type="component" value="Chromosome"/>
</dbReference>
<gene>
    <name evidence="1" type="ORF">EIN43_10830</name>
</gene>